<feature type="coiled-coil region" evidence="7">
    <location>
        <begin position="185"/>
        <end position="335"/>
    </location>
</feature>
<evidence type="ECO:0000256" key="7">
    <source>
        <dbReference type="HAMAP-Rule" id="MF_01894"/>
    </source>
</evidence>
<dbReference type="SUPFAM" id="SSF75553">
    <property type="entry name" value="Smc hinge domain"/>
    <property type="match status" value="1"/>
</dbReference>
<dbReference type="CDD" id="cd03278">
    <property type="entry name" value="ABC_SMC_barmotin"/>
    <property type="match status" value="1"/>
</dbReference>
<dbReference type="PANTHER" id="PTHR42963">
    <property type="entry name" value="CHROMOSOME PARTITION PROTEIN MUKB"/>
    <property type="match status" value="1"/>
</dbReference>
<accession>A0A953J2P7</accession>
<dbReference type="InterPro" id="IPR027417">
    <property type="entry name" value="P-loop_NTPase"/>
</dbReference>
<comment type="subcellular location">
    <subcellularLocation>
        <location evidence="7">Cytoplasm</location>
    </subcellularLocation>
</comment>
<keyword evidence="5" id="KW-0226">DNA condensation</keyword>
<dbReference type="GO" id="GO:0003677">
    <property type="term" value="F:DNA binding"/>
    <property type="evidence" value="ECO:0007669"/>
    <property type="project" value="UniProtKB-UniRule"/>
</dbReference>
<keyword evidence="6 7" id="KW-0238">DNA-binding</keyword>
<comment type="domain">
    <text evidence="7">Contains large globular domains required for ATP hydrolysis at each terminus and a third globular domain forming a flexible hinge near the middle of the molecule. These domains are separated by coiled-coil structures.</text>
</comment>
<dbReference type="GO" id="GO:0016887">
    <property type="term" value="F:ATP hydrolysis activity"/>
    <property type="evidence" value="ECO:0007669"/>
    <property type="project" value="InterPro"/>
</dbReference>
<keyword evidence="1 7" id="KW-0963">Cytoplasm</keyword>
<dbReference type="Gene3D" id="1.10.287.1490">
    <property type="match status" value="2"/>
</dbReference>
<dbReference type="InterPro" id="IPR011890">
    <property type="entry name" value="SMC_prok"/>
</dbReference>
<dbReference type="Pfam" id="PF06470">
    <property type="entry name" value="SMC_hinge"/>
    <property type="match status" value="1"/>
</dbReference>
<dbReference type="SMART" id="SM00968">
    <property type="entry name" value="SMC_hinge"/>
    <property type="match status" value="1"/>
</dbReference>
<evidence type="ECO:0000256" key="4">
    <source>
        <dbReference type="ARBA" id="ARBA00023054"/>
    </source>
</evidence>
<dbReference type="InterPro" id="IPR010935">
    <property type="entry name" value="SMC_hinge"/>
</dbReference>
<keyword evidence="2 7" id="KW-0547">Nucleotide-binding</keyword>
<dbReference type="Gene3D" id="3.30.70.1620">
    <property type="match status" value="1"/>
</dbReference>
<dbReference type="NCBIfam" id="TIGR02168">
    <property type="entry name" value="SMC_prok_B"/>
    <property type="match status" value="1"/>
</dbReference>
<feature type="coiled-coil region" evidence="7">
    <location>
        <begin position="998"/>
        <end position="1025"/>
    </location>
</feature>
<sequence length="1189" mass="134318">MRIKQIELIGFKSFADKVTFRLHHGVTCIVGPNGCGKSNVVDSFRWVLGEQSAKSLRGEKMEEVIFQGSANVKPKGMAEVSLIITQGNAGTDENGNGHSPAPASPRDEVIVSRRLYRSGESEYLINKKQCRLKDIKDIFLDTGLDVKSYSIMDQGKVSEIINTKPQDRRYLIEEVAGVMKYKVRKAEALSKLESSKQNLQRINDIVHEVRRQINSLDRQVKKAERYKRLSEEMREIELRMGKRDYVRLSEVLEALQAEIERLGEIDSSKRGALSSLENQIETKRLEMVEKEKALTALENDLYAKEREIAEAEKLVAVLKTEMENKRNTISRLTLQQEGFDARREELLRRTGEIEDTVRTLSASMTELSEELRERKASLTEMELVIGDREGEIEEKRRELFRVSETLSHKKNELQKLLSSLETLTYRESSSLRDRESIQEGLAALEKTIGAGEEGVRAARGRRTELLAEQDALVEETERVTAEIEDRKALLSRERESLASNTSRLHSLKELTVDRSLMDLLAESRESLHFSGQVLSDIVSAGKEYEKAVEAALSEKINSLLLSEAEDIIAAVRLIKEKNLGKTALLYSGFDAGEGKRESTPLGHEAVIGKVSDFISFENSDFREAAGRILENTYIVRDLQSAIEIRKTHPLRNSILATLDGEVIDRDGVILAGQGKDILKRKREIRELQRTVEQQQALIATAENEVSTLTSLLAGRKELLRTVRNSVVEVEKEISLSEHSLQGQREESERKRRRLSFLDTETAALAEEKETLTGLIAAKEEEIGRVEKERESLNEGITTLQSSIASVKAEYEEARSSLTDIKLTLGSHKEKIEALQREGEHLRRTIQELERSKESAEREIRETETRLTDSAVELRNREEGIRALVGEADRMRQERAARKEVIETENRTLLEESNALRALRAEIDSVAQEMAAARSKEVEHRLRRENRESSLMQKYGIEIGQEEVVLEGFDAQEDSEKAAQLGEKIRDLGPVNLGTIEEYEELKTRYDFLTQQQQDLNMSIAELEEAISRINASTRRKLREAYDALRTKFAEVFTLLFGGGKADIVLTDEENILESGLDIVAQPPGKKLQNIHLMSGGEKALTSLTLLFAGFLIKPSPLCILDEVDAPLDESNTFRFSQMIRELSRDTQFIVITHNKTTMEAADYLYGITMEEPGVSKALSLQFAGTENVA</sequence>
<proteinExistence type="inferred from homology"/>
<organism evidence="9 10">
    <name type="scientific">Candidatus Nitrobium versatile</name>
    <dbReference type="NCBI Taxonomy" id="2884831"/>
    <lineage>
        <taxon>Bacteria</taxon>
        <taxon>Pseudomonadati</taxon>
        <taxon>Nitrospirota</taxon>
        <taxon>Nitrospiria</taxon>
        <taxon>Nitrospirales</taxon>
        <taxon>Nitrospiraceae</taxon>
        <taxon>Candidatus Nitrobium</taxon>
    </lineage>
</organism>
<gene>
    <name evidence="7 9" type="primary">smc</name>
    <name evidence="9" type="ORF">K8I29_02875</name>
</gene>
<comment type="similarity">
    <text evidence="7">Belongs to the SMC family.</text>
</comment>
<reference evidence="9" key="2">
    <citation type="submission" date="2021-08" db="EMBL/GenBank/DDBJ databases">
        <authorList>
            <person name="Dalcin Martins P."/>
        </authorList>
    </citation>
    <scope>NUCLEOTIDE SEQUENCE</scope>
    <source>
        <strain evidence="9">MAG_39</strain>
    </source>
</reference>
<evidence type="ECO:0000313" key="10">
    <source>
        <dbReference type="Proteomes" id="UP000705867"/>
    </source>
</evidence>
<dbReference type="SUPFAM" id="SSF52540">
    <property type="entry name" value="P-loop containing nucleoside triphosphate hydrolases"/>
    <property type="match status" value="1"/>
</dbReference>
<dbReference type="EMBL" id="JAIOIV010000022">
    <property type="protein sequence ID" value="MBZ0155141.1"/>
    <property type="molecule type" value="Genomic_DNA"/>
</dbReference>
<protein>
    <recommendedName>
        <fullName evidence="7">Chromosome partition protein Smc</fullName>
    </recommendedName>
</protein>
<feature type="coiled-coil region" evidence="7">
    <location>
        <begin position="901"/>
        <end position="935"/>
    </location>
</feature>
<comment type="subunit">
    <text evidence="7">Homodimer.</text>
</comment>
<reference evidence="9" key="1">
    <citation type="journal article" date="2021" name="bioRxiv">
        <title>Unraveling nitrogen, sulfur and carbon metabolic pathways and microbial community transcriptional responses to substrate deprivation and toxicity stresses in a bioreactor mimicking anoxic brackish coastal sediment conditions.</title>
        <authorList>
            <person name="Martins P.D."/>
            <person name="Echeveste M.J."/>
            <person name="Arshad A."/>
            <person name="Kurth J."/>
            <person name="Ouboter H."/>
            <person name="Jetten M.S.M."/>
            <person name="Welte C.U."/>
        </authorList>
    </citation>
    <scope>NUCLEOTIDE SEQUENCE</scope>
    <source>
        <strain evidence="9">MAG_39</strain>
    </source>
</reference>
<dbReference type="HAMAP" id="MF_01894">
    <property type="entry name" value="Smc_prok"/>
    <property type="match status" value="1"/>
</dbReference>
<dbReference type="GO" id="GO:0005524">
    <property type="term" value="F:ATP binding"/>
    <property type="evidence" value="ECO:0007669"/>
    <property type="project" value="UniProtKB-UniRule"/>
</dbReference>
<keyword evidence="4 7" id="KW-0175">Coiled coil</keyword>
<dbReference type="GO" id="GO:0007059">
    <property type="term" value="P:chromosome segregation"/>
    <property type="evidence" value="ECO:0007669"/>
    <property type="project" value="UniProtKB-UniRule"/>
</dbReference>
<comment type="function">
    <text evidence="7">Required for chromosome condensation and partitioning.</text>
</comment>
<evidence type="ECO:0000256" key="5">
    <source>
        <dbReference type="ARBA" id="ARBA00023067"/>
    </source>
</evidence>
<dbReference type="InterPro" id="IPR003395">
    <property type="entry name" value="RecF/RecN/SMC_N"/>
</dbReference>
<feature type="coiled-coil region" evidence="7">
    <location>
        <begin position="677"/>
        <end position="711"/>
    </location>
</feature>
<dbReference type="PIRSF" id="PIRSF005719">
    <property type="entry name" value="SMC"/>
    <property type="match status" value="1"/>
</dbReference>
<dbReference type="Proteomes" id="UP000705867">
    <property type="component" value="Unassembled WGS sequence"/>
</dbReference>
<evidence type="ECO:0000256" key="3">
    <source>
        <dbReference type="ARBA" id="ARBA00022840"/>
    </source>
</evidence>
<dbReference type="Gene3D" id="3.40.50.300">
    <property type="entry name" value="P-loop containing nucleotide triphosphate hydrolases"/>
    <property type="match status" value="2"/>
</dbReference>
<feature type="binding site" evidence="7">
    <location>
        <begin position="32"/>
        <end position="39"/>
    </location>
    <ligand>
        <name>ATP</name>
        <dbReference type="ChEBI" id="CHEBI:30616"/>
    </ligand>
</feature>
<keyword evidence="3 7" id="KW-0067">ATP-binding</keyword>
<dbReference type="Pfam" id="PF02463">
    <property type="entry name" value="SMC_N"/>
    <property type="match status" value="1"/>
</dbReference>
<name>A0A953J2P7_9BACT</name>
<evidence type="ECO:0000256" key="1">
    <source>
        <dbReference type="ARBA" id="ARBA00022490"/>
    </source>
</evidence>
<evidence type="ECO:0000259" key="8">
    <source>
        <dbReference type="SMART" id="SM00968"/>
    </source>
</evidence>
<dbReference type="InterPro" id="IPR036277">
    <property type="entry name" value="SMC_hinge_sf"/>
</dbReference>
<dbReference type="GO" id="GO:0005694">
    <property type="term" value="C:chromosome"/>
    <property type="evidence" value="ECO:0007669"/>
    <property type="project" value="InterPro"/>
</dbReference>
<dbReference type="AlphaFoldDB" id="A0A953J2P7"/>
<dbReference type="GO" id="GO:0005737">
    <property type="term" value="C:cytoplasm"/>
    <property type="evidence" value="ECO:0007669"/>
    <property type="project" value="UniProtKB-SubCell"/>
</dbReference>
<dbReference type="InterPro" id="IPR024704">
    <property type="entry name" value="SMC"/>
</dbReference>
<dbReference type="PANTHER" id="PTHR42963:SF1">
    <property type="entry name" value="DUF4476 DOMAIN-CONTAINING PROTEIN"/>
    <property type="match status" value="1"/>
</dbReference>
<dbReference type="GO" id="GO:0007062">
    <property type="term" value="P:sister chromatid cohesion"/>
    <property type="evidence" value="ECO:0007669"/>
    <property type="project" value="InterPro"/>
</dbReference>
<feature type="coiled-coil region" evidence="7">
    <location>
        <begin position="768"/>
        <end position="872"/>
    </location>
</feature>
<evidence type="ECO:0000313" key="9">
    <source>
        <dbReference type="EMBL" id="MBZ0155141.1"/>
    </source>
</evidence>
<comment type="caution">
    <text evidence="9">The sequence shown here is derived from an EMBL/GenBank/DDBJ whole genome shotgun (WGS) entry which is preliminary data.</text>
</comment>
<dbReference type="Gene3D" id="1.20.1060.20">
    <property type="match status" value="1"/>
</dbReference>
<evidence type="ECO:0000256" key="6">
    <source>
        <dbReference type="ARBA" id="ARBA00023125"/>
    </source>
</evidence>
<dbReference type="InterPro" id="IPR050308">
    <property type="entry name" value="MukB/SMC"/>
</dbReference>
<feature type="domain" description="SMC hinge" evidence="8">
    <location>
        <begin position="528"/>
        <end position="645"/>
    </location>
</feature>
<dbReference type="GO" id="GO:0006260">
    <property type="term" value="P:DNA replication"/>
    <property type="evidence" value="ECO:0007669"/>
    <property type="project" value="UniProtKB-UniRule"/>
</dbReference>
<evidence type="ECO:0000256" key="2">
    <source>
        <dbReference type="ARBA" id="ARBA00022741"/>
    </source>
</evidence>
<dbReference type="GO" id="GO:0030261">
    <property type="term" value="P:chromosome condensation"/>
    <property type="evidence" value="ECO:0007669"/>
    <property type="project" value="UniProtKB-KW"/>
</dbReference>